<accession>A0A1A9W3N6</accession>
<evidence type="ECO:0000313" key="2">
    <source>
        <dbReference type="Proteomes" id="UP000091820"/>
    </source>
</evidence>
<dbReference type="AlphaFoldDB" id="A0A1A9W3N6"/>
<keyword evidence="2" id="KW-1185">Reference proteome</keyword>
<dbReference type="Proteomes" id="UP000091820">
    <property type="component" value="Unassembled WGS sequence"/>
</dbReference>
<evidence type="ECO:0000313" key="1">
    <source>
        <dbReference type="EnsemblMetazoa" id="GBRI005231-PA"/>
    </source>
</evidence>
<dbReference type="VEuPathDB" id="VectorBase:GBRI005231"/>
<organism evidence="1 2">
    <name type="scientific">Glossina brevipalpis</name>
    <dbReference type="NCBI Taxonomy" id="37001"/>
    <lineage>
        <taxon>Eukaryota</taxon>
        <taxon>Metazoa</taxon>
        <taxon>Ecdysozoa</taxon>
        <taxon>Arthropoda</taxon>
        <taxon>Hexapoda</taxon>
        <taxon>Insecta</taxon>
        <taxon>Pterygota</taxon>
        <taxon>Neoptera</taxon>
        <taxon>Endopterygota</taxon>
        <taxon>Diptera</taxon>
        <taxon>Brachycera</taxon>
        <taxon>Muscomorpha</taxon>
        <taxon>Hippoboscoidea</taxon>
        <taxon>Glossinidae</taxon>
        <taxon>Glossina</taxon>
    </lineage>
</organism>
<dbReference type="EnsemblMetazoa" id="GBRI005231-RA">
    <property type="protein sequence ID" value="GBRI005231-PA"/>
    <property type="gene ID" value="GBRI005231"/>
</dbReference>
<reference evidence="2" key="1">
    <citation type="submission" date="2014-03" db="EMBL/GenBank/DDBJ databases">
        <authorList>
            <person name="Aksoy S."/>
            <person name="Warren W."/>
            <person name="Wilson R.K."/>
        </authorList>
    </citation>
    <scope>NUCLEOTIDE SEQUENCE [LARGE SCALE GENOMIC DNA]</scope>
    <source>
        <strain evidence="2">IAEA</strain>
    </source>
</reference>
<reference evidence="1" key="2">
    <citation type="submission" date="2020-05" db="UniProtKB">
        <authorList>
            <consortium name="EnsemblMetazoa"/>
        </authorList>
    </citation>
    <scope>IDENTIFICATION</scope>
    <source>
        <strain evidence="1">IAEA</strain>
    </source>
</reference>
<name>A0A1A9W3N6_9MUSC</name>
<proteinExistence type="predicted"/>
<protein>
    <submittedName>
        <fullName evidence="1">Uncharacterized protein</fullName>
    </submittedName>
</protein>
<sequence length="446" mass="48944">MIYQILLKYSICVKDLFQINELDKDLKAAGVALMLFPSLEQLIVRRTCKPDSLIRFTTSPCDIPAILTRLTASIRSPTFSSPQRSAGLPGISFPGSINGTSWLAISASDSELRDLFSSANWDLLSVNECCSTDPLSTLLLLSATLNSNSSANLVPEVLVRTRRVSTIGVLGRIGRISFCIVLYKSAVGVLLRNKALLPIPVAVPIKFFLSFATLSAAVVEEFGKTELGFLMDLCIFNEVGSVFEQSFNICTTSKCESISMRPCFSGSELRPSTAIVVTTSVTSPICKRPSNQAGPFGTIDLICRNSSTPSSPPTIVIPKPRADFKSVLVIRSPCISAGFRRMSHHTHTRYYVSSGHARTFYEGDTISVVVCKEIDGRSMKREKIKKIICRGGKDPSIITANETRLLLLCLKQQQQQQTIPSYGVVAFIAATFVKYEKSSNHYNKHF</sequence>